<protein>
    <recommendedName>
        <fullName evidence="1">Bacterial bifunctional deaminase-reductase C-terminal domain-containing protein</fullName>
    </recommendedName>
</protein>
<organism evidence="2 3">
    <name type="scientific">Candidatus Enterococcus lemimoniae</name>
    <dbReference type="NCBI Taxonomy" id="1834167"/>
    <lineage>
        <taxon>Bacteria</taxon>
        <taxon>Bacillati</taxon>
        <taxon>Bacillota</taxon>
        <taxon>Bacilli</taxon>
        <taxon>Lactobacillales</taxon>
        <taxon>Enterococcaceae</taxon>
        <taxon>Enterococcus</taxon>
    </lineage>
</organism>
<dbReference type="SUPFAM" id="SSF53597">
    <property type="entry name" value="Dihydrofolate reductase-like"/>
    <property type="match status" value="1"/>
</dbReference>
<dbReference type="InterPro" id="IPR050765">
    <property type="entry name" value="Riboflavin_Biosynth_HTPR"/>
</dbReference>
<dbReference type="Gene3D" id="3.40.430.10">
    <property type="entry name" value="Dihydrofolate Reductase, subunit A"/>
    <property type="match status" value="1"/>
</dbReference>
<accession>A0ABZ2T577</accession>
<evidence type="ECO:0000313" key="3">
    <source>
        <dbReference type="Proteomes" id="UP000195080"/>
    </source>
</evidence>
<dbReference type="PANTHER" id="PTHR38011">
    <property type="entry name" value="DIHYDROFOLATE REDUCTASE FAMILY PROTEIN (AFU_ORTHOLOGUE AFUA_8G06820)"/>
    <property type="match status" value="1"/>
</dbReference>
<dbReference type="RefSeq" id="WP_086278527.1">
    <property type="nucleotide sequence ID" value="NZ_CP147248.1"/>
</dbReference>
<gene>
    <name evidence="2" type="ORF">A5866_001607</name>
</gene>
<proteinExistence type="predicted"/>
<evidence type="ECO:0000259" key="1">
    <source>
        <dbReference type="Pfam" id="PF01872"/>
    </source>
</evidence>
<keyword evidence="3" id="KW-1185">Reference proteome</keyword>
<dbReference type="Pfam" id="PF01872">
    <property type="entry name" value="RibD_C"/>
    <property type="match status" value="1"/>
</dbReference>
<dbReference type="InterPro" id="IPR002734">
    <property type="entry name" value="RibDG_C"/>
</dbReference>
<reference evidence="3" key="1">
    <citation type="submission" date="2017-05" db="EMBL/GenBank/DDBJ databases">
        <title>The Genome Sequence of EEnterococcus faecalis 9F2_4866.</title>
        <authorList>
            <consortium name="The Broad Institute Genomics Platform"/>
            <consortium name="The Broad Institute Genomic Center for Infectious Diseases"/>
            <person name="Earl A."/>
            <person name="Manson A."/>
            <person name="Schwartman J."/>
            <person name="Gilmore M."/>
            <person name="Abouelleil A."/>
            <person name="Cao P."/>
            <person name="Chapman S."/>
            <person name="Cusick C."/>
            <person name="Shea T."/>
            <person name="Young S."/>
            <person name="Neafsey D."/>
            <person name="Nusbaum C."/>
            <person name="Birren B."/>
        </authorList>
    </citation>
    <scope>NUCLEOTIDE SEQUENCE [LARGE SCALE GENOMIC DNA]</scope>
    <source>
        <strain evidence="3">12C11_DIV0727</strain>
    </source>
</reference>
<dbReference type="PANTHER" id="PTHR38011:SF11">
    <property type="entry name" value="2,5-DIAMINO-6-RIBOSYLAMINO-4(3H)-PYRIMIDINONE 5'-PHOSPHATE REDUCTASE"/>
    <property type="match status" value="1"/>
</dbReference>
<evidence type="ECO:0000313" key="2">
    <source>
        <dbReference type="EMBL" id="WYJ86523.1"/>
    </source>
</evidence>
<dbReference type="InterPro" id="IPR024072">
    <property type="entry name" value="DHFR-like_dom_sf"/>
</dbReference>
<feature type="domain" description="Bacterial bifunctional deaminase-reductase C-terminal" evidence="1">
    <location>
        <begin position="4"/>
        <end position="163"/>
    </location>
</feature>
<dbReference type="Proteomes" id="UP000195080">
    <property type="component" value="Chromosome"/>
</dbReference>
<sequence>MSREVILYIAASVDGYIAEPDGSIDFLGGGIELVEEDTSYQELMEKIDTVVMGRTTYDQVVNELAVDQYPYEEQSSYIITSQPDQNTEKLFFTSQGPVELIQELKEQEGEAIWVVGGASIIAPLVEANLIDTYILTTIPTILGKGICLFNEFNGPVNLKVDQVYVKNDMVYTTYTRRESIV</sequence>
<name>A0ABZ2T577_9ENTE</name>
<dbReference type="EMBL" id="CP147248">
    <property type="protein sequence ID" value="WYJ86523.1"/>
    <property type="molecule type" value="Genomic_DNA"/>
</dbReference>